<dbReference type="PANTHER" id="PTHR30373:SF2">
    <property type="entry name" value="UPF0603 PROTEIN YGCG"/>
    <property type="match status" value="1"/>
</dbReference>
<feature type="transmembrane region" description="Helical" evidence="1">
    <location>
        <begin position="153"/>
        <end position="172"/>
    </location>
</feature>
<evidence type="ECO:0000256" key="1">
    <source>
        <dbReference type="SAM" id="Phobius"/>
    </source>
</evidence>
<dbReference type="AlphaFoldDB" id="A0A7W6A780"/>
<evidence type="ECO:0000313" key="4">
    <source>
        <dbReference type="Proteomes" id="UP000532936"/>
    </source>
</evidence>
<gene>
    <name evidence="3" type="ORF">GGR11_002588</name>
</gene>
<evidence type="ECO:0000259" key="2">
    <source>
        <dbReference type="Pfam" id="PF04536"/>
    </source>
</evidence>
<dbReference type="PANTHER" id="PTHR30373">
    <property type="entry name" value="UPF0603 PROTEIN YGCG"/>
    <property type="match status" value="1"/>
</dbReference>
<sequence length="220" mass="22972">MDDANILSPQTEAALTAKLEGLEAKTSRQLVIVTVPSLQGYEIEDYGYQLGRAWGIGEKGRDTGALMIVAPTERRVRIEVGYGLEGVLTDALSTVILQDRVLPRFRTGDFEGGVVGGADALIEQLSLPDDQAKARVAASAEPQRASNGSVPTVVLVLLGLWVLLGLFGTITGRPGHRMDLWMLPLLLLMMSGSGHGRGGRGGGFRGGGGSFGGGGASGGW</sequence>
<feature type="domain" description="TPM" evidence="2">
    <location>
        <begin position="2"/>
        <end position="123"/>
    </location>
</feature>
<proteinExistence type="predicted"/>
<dbReference type="Proteomes" id="UP000532936">
    <property type="component" value="Unassembled WGS sequence"/>
</dbReference>
<evidence type="ECO:0000313" key="3">
    <source>
        <dbReference type="EMBL" id="MBB3873035.1"/>
    </source>
</evidence>
<keyword evidence="1" id="KW-0812">Transmembrane</keyword>
<dbReference type="InterPro" id="IPR007621">
    <property type="entry name" value="TPM_dom"/>
</dbReference>
<organism evidence="3 4">
    <name type="scientific">Brevundimonas mediterranea</name>
    <dbReference type="NCBI Taxonomy" id="74329"/>
    <lineage>
        <taxon>Bacteria</taxon>
        <taxon>Pseudomonadati</taxon>
        <taxon>Pseudomonadota</taxon>
        <taxon>Alphaproteobacteria</taxon>
        <taxon>Caulobacterales</taxon>
        <taxon>Caulobacteraceae</taxon>
        <taxon>Brevundimonas</taxon>
    </lineage>
</organism>
<comment type="caution">
    <text evidence="3">The sequence shown here is derived from an EMBL/GenBank/DDBJ whole genome shotgun (WGS) entry which is preliminary data.</text>
</comment>
<dbReference type="RefSeq" id="WP_343051131.1">
    <property type="nucleotide sequence ID" value="NZ_JACIDA010000002.1"/>
</dbReference>
<protein>
    <recommendedName>
        <fullName evidence="2">TPM domain-containing protein</fullName>
    </recommendedName>
</protein>
<keyword evidence="1" id="KW-0472">Membrane</keyword>
<dbReference type="Pfam" id="PF04536">
    <property type="entry name" value="TPM_phosphatase"/>
    <property type="match status" value="1"/>
</dbReference>
<dbReference type="Gene3D" id="3.10.310.50">
    <property type="match status" value="1"/>
</dbReference>
<accession>A0A7W6A780</accession>
<dbReference type="EMBL" id="JACIDA010000002">
    <property type="protein sequence ID" value="MBB3873035.1"/>
    <property type="molecule type" value="Genomic_DNA"/>
</dbReference>
<name>A0A7W6A780_9CAUL</name>
<keyword evidence="1" id="KW-1133">Transmembrane helix</keyword>
<reference evidence="3 4" key="1">
    <citation type="submission" date="2020-08" db="EMBL/GenBank/DDBJ databases">
        <title>Genomic Encyclopedia of Type Strains, Phase IV (KMG-IV): sequencing the most valuable type-strain genomes for metagenomic binning, comparative biology and taxonomic classification.</title>
        <authorList>
            <person name="Goeker M."/>
        </authorList>
    </citation>
    <scope>NUCLEOTIDE SEQUENCE [LARGE SCALE GENOMIC DNA]</scope>
    <source>
        <strain evidence="3 4">DSM 14878</strain>
    </source>
</reference>